<gene>
    <name evidence="1" type="ORF">ABW02_16995</name>
</gene>
<dbReference type="RefSeq" id="WP_047943475.1">
    <property type="nucleotide sequence ID" value="NZ_CP053989.1"/>
</dbReference>
<protein>
    <submittedName>
        <fullName evidence="1">Uncharacterized protein</fullName>
    </submittedName>
</protein>
<comment type="caution">
    <text evidence="1">The sequence shown here is derived from an EMBL/GenBank/DDBJ whole genome shotgun (WGS) entry which is preliminary data.</text>
</comment>
<proteinExistence type="predicted"/>
<name>A0A0J1L780_NIACI</name>
<evidence type="ECO:0000313" key="2">
    <source>
        <dbReference type="Proteomes" id="UP000036045"/>
    </source>
</evidence>
<dbReference type="AlphaFoldDB" id="A0A0J1L780"/>
<reference evidence="1 2" key="1">
    <citation type="submission" date="2015-05" db="EMBL/GenBank/DDBJ databases">
        <title>Whole genome sequence and identification of bacterial endophytes from Costus igneus.</title>
        <authorList>
            <person name="Lee Y.P."/>
            <person name="Gan H.M."/>
            <person name="Eng W."/>
            <person name="Wheatley M.S."/>
            <person name="Caraballo A."/>
            <person name="Polter S."/>
            <person name="Savka M.A."/>
            <person name="Hudson A.O."/>
        </authorList>
    </citation>
    <scope>NUCLEOTIDE SEQUENCE [LARGE SCALE GENOMIC DNA]</scope>
    <source>
        <strain evidence="1 2">RIT379</strain>
    </source>
</reference>
<keyword evidence="2" id="KW-1185">Reference proteome</keyword>
<dbReference type="OrthoDB" id="2990579at2"/>
<dbReference type="Proteomes" id="UP000036045">
    <property type="component" value="Unassembled WGS sequence"/>
</dbReference>
<dbReference type="PATRIC" id="fig|1397.4.peg.1602"/>
<organism evidence="1 2">
    <name type="scientific">Niallia circulans</name>
    <name type="common">Bacillus circulans</name>
    <dbReference type="NCBI Taxonomy" id="1397"/>
    <lineage>
        <taxon>Bacteria</taxon>
        <taxon>Bacillati</taxon>
        <taxon>Bacillota</taxon>
        <taxon>Bacilli</taxon>
        <taxon>Bacillales</taxon>
        <taxon>Bacillaceae</taxon>
        <taxon>Niallia</taxon>
    </lineage>
</organism>
<sequence>MKNNINKLLLITISIVFLTFSILTPSISAETYTKEIQNSENLQTKITYGYADEENSSFIITEEITTLSLKEALDSWIKSGNDKNASYELLPFDPSELENIPNITANFLPEYTFLLNYTAEDGSIQQIKYYIKSEIGEYVDFSEKFQTYAVDTIFDIAAFSISLNEYKKNKTFWNGFWVVTDAAAVVFPGIPAVSGVKRMIEGSTTVLKPALSKGVRRYSSLQKISPPKNYRAKGWERHHIIEKRFASNLNTTSGRMLSIFISKYHYHYHYQITQKMRKKIPYQLEKSRTKNQIMQAHIDAYGELWAESGFADEYWEFLYKFAKTKQYD</sequence>
<evidence type="ECO:0000313" key="1">
    <source>
        <dbReference type="EMBL" id="KLV24755.1"/>
    </source>
</evidence>
<dbReference type="EMBL" id="LDPH01000019">
    <property type="protein sequence ID" value="KLV24755.1"/>
    <property type="molecule type" value="Genomic_DNA"/>
</dbReference>
<dbReference type="GeneID" id="56349536"/>
<accession>A0A0J1L780</accession>